<accession>A0A6L5YU59</accession>
<comment type="caution">
    <text evidence="1">The sequence shown here is derived from an EMBL/GenBank/DDBJ whole genome shotgun (WGS) entry which is preliminary data.</text>
</comment>
<keyword evidence="1" id="KW-0969">Cilium</keyword>
<keyword evidence="1" id="KW-0966">Cell projection</keyword>
<protein>
    <submittedName>
        <fullName evidence="1">Flagellin lysine-N-methylase</fullName>
    </submittedName>
</protein>
<evidence type="ECO:0000313" key="1">
    <source>
        <dbReference type="EMBL" id="MST75934.1"/>
    </source>
</evidence>
<dbReference type="NCBIfam" id="NF038110">
    <property type="entry name" value="Lys_methyl_FliB"/>
    <property type="match status" value="1"/>
</dbReference>
<dbReference type="GO" id="GO:0032259">
    <property type="term" value="P:methylation"/>
    <property type="evidence" value="ECO:0007669"/>
    <property type="project" value="UniProtKB-KW"/>
</dbReference>
<organism evidence="1 2">
    <name type="scientific">Roseburia porci</name>
    <dbReference type="NCBI Taxonomy" id="2605790"/>
    <lineage>
        <taxon>Bacteria</taxon>
        <taxon>Bacillati</taxon>
        <taxon>Bacillota</taxon>
        <taxon>Clostridia</taxon>
        <taxon>Lachnospirales</taxon>
        <taxon>Lachnospiraceae</taxon>
        <taxon>Roseburia</taxon>
    </lineage>
</organism>
<dbReference type="EMBL" id="VUNI01000031">
    <property type="protein sequence ID" value="MST75934.1"/>
    <property type="molecule type" value="Genomic_DNA"/>
</dbReference>
<keyword evidence="1" id="KW-0282">Flagellum</keyword>
<proteinExistence type="predicted"/>
<keyword evidence="1" id="KW-0808">Transferase</keyword>
<dbReference type="RefSeq" id="WP_154430903.1">
    <property type="nucleotide sequence ID" value="NZ_VUNI01000031.1"/>
</dbReference>
<dbReference type="Proteomes" id="UP000474024">
    <property type="component" value="Unassembled WGS sequence"/>
</dbReference>
<keyword evidence="2" id="KW-1185">Reference proteome</keyword>
<dbReference type="GO" id="GO:0008168">
    <property type="term" value="F:methyltransferase activity"/>
    <property type="evidence" value="ECO:0007669"/>
    <property type="project" value="UniProtKB-KW"/>
</dbReference>
<evidence type="ECO:0000313" key="2">
    <source>
        <dbReference type="Proteomes" id="UP000474024"/>
    </source>
</evidence>
<dbReference type="AlphaFoldDB" id="A0A6L5YU59"/>
<gene>
    <name evidence="1" type="ORF">FYJ75_13200</name>
</gene>
<reference evidence="1 2" key="1">
    <citation type="submission" date="2019-08" db="EMBL/GenBank/DDBJ databases">
        <title>In-depth cultivation of the pig gut microbiome towards novel bacterial diversity and tailored functional studies.</title>
        <authorList>
            <person name="Wylensek D."/>
            <person name="Hitch T.C.A."/>
            <person name="Clavel T."/>
        </authorList>
    </citation>
    <scope>NUCLEOTIDE SEQUENCE [LARGE SCALE GENOMIC DNA]</scope>
    <source>
        <strain evidence="1 2">MUC/MUC-530-WT-4D</strain>
    </source>
</reference>
<name>A0A6L5YU59_9FIRM</name>
<sequence>MKSVKPDYYNEFQCVADRCTMTCCQEWKIAVDEAAYTKWKHVQPPEGMKTRRKNLCAFTTYKDQICVIGLDGEHRCPFLNDQKLCRIVTAYGDEMLSETCRIFPREIHEYESRTEYSLMSCCPEAIDLLQRAKAFTLHEEKTETEENKMEEAYFDIRDFFSGQMQKERTPQQNLLIVYFIALDMYHAIDGKISAESLIRTIKKDTDAHNMNELEQAMQEFHVDTAETFTERNELFLDLSVNYQKEGLYEKYLQELLAYALSLSEERECILYDEEHKLFQEVYKEYEPLMRKFLAAEIYAGCYLPGGDLESMVVQLQWIAMTYSVIEHCLFLYWKLHGRITYEIVRDYLVILSRMTGYEEEDIYEYLDNSFENRIWDWGYYALVVGTENI</sequence>
<keyword evidence="1" id="KW-0489">Methyltransferase</keyword>